<evidence type="ECO:0000313" key="1">
    <source>
        <dbReference type="WBParaSite" id="Smp_134360.4"/>
    </source>
</evidence>
<dbReference type="CDD" id="cd20556">
    <property type="entry name" value="CYCLIN_CABLES"/>
    <property type="match status" value="1"/>
</dbReference>
<reference evidence="1" key="1">
    <citation type="submission" date="2019-11" db="UniProtKB">
        <authorList>
            <consortium name="WormBaseParasite"/>
        </authorList>
    </citation>
    <scope>IDENTIFICATION</scope>
    <source>
        <strain evidence="1">Puerto Rican</strain>
    </source>
</reference>
<name>A0A5K4ENG2_SCHMA</name>
<dbReference type="SUPFAM" id="SSF47954">
    <property type="entry name" value="Cyclin-like"/>
    <property type="match status" value="1"/>
</dbReference>
<organism evidence="1">
    <name type="scientific">Schistosoma mansoni</name>
    <name type="common">Blood fluke</name>
    <dbReference type="NCBI Taxonomy" id="6183"/>
    <lineage>
        <taxon>Eukaryota</taxon>
        <taxon>Metazoa</taxon>
        <taxon>Spiralia</taxon>
        <taxon>Lophotrochozoa</taxon>
        <taxon>Platyhelminthes</taxon>
        <taxon>Trematoda</taxon>
        <taxon>Digenea</taxon>
        <taxon>Strigeidida</taxon>
        <taxon>Schistosomatoidea</taxon>
        <taxon>Schistosomatidae</taxon>
        <taxon>Schistosoma</taxon>
    </lineage>
</organism>
<sequence length="684" mass="76609">MRSKKSRHKLVALNFLSNISLDGRHEHKPNGISYHSSVPYISSAEQNGTKISPSNSSYEQQVNDTFHEISKESVSTNFSGVPKNILSSVKCTQNYALCNSFVDTHLQNNISQTFPKVSIPNVSSSYVTDVQLGSEKQESFTDKPSSNKLSVTTDLSNRITEVQPKTNFKIKLSHESGNISLEDIKGLCKINPKSMKTNSLSIISKRMALSPLGASGKPVTLFSVLPYHRKTTGSHFRVGRRHILPPSSHKLSSGVQQFQSPASSVRLPQTSISTGVTHVKDPNPQSNFVHNVLSLSSFRPVNGETISYAHFIQPNCQLPKNTVKVGHTMDTELLSHILLNPGFRSNCDPFTHFHEASVIPNSNFSRRSFLNNSTVIPSTNTHWHHSTTSFNRQRNPSSSSTNCNVFGYPDPLLSYNPFLLDDPELLVSTGKRVLKLPNYLTSVLGYIRPNERKREVNRQFHERFPSIQITLTKLRSIKLVLVQIAQRLSMDLWIVAHAHVLFEKLVLKKYSSHTLLFLTKLNRRLCASASLLISAKLNDVKGSQLYGLLQELETTFRISRRDLINTELDVALGLEFSLIPSEYEILPHYQRLYKSLNLTLPFLPAVLTTSNTIGVNCYVVTSTNINNNIDDDNNNNANNNNTNCTVNRENQPCLVYTASSNIYSPQLNHSVTNLPLNLCNRVEI</sequence>
<accession>A0A5K4ENG2</accession>
<dbReference type="PANTHER" id="PTHR22896">
    <property type="entry name" value="CDK5 AND ABL1 ENZYME SUBSTRATE 1"/>
    <property type="match status" value="1"/>
</dbReference>
<dbReference type="WBParaSite" id="Smp_134360.4">
    <property type="protein sequence ID" value="Smp_134360.4"/>
    <property type="gene ID" value="Smp_134360"/>
</dbReference>
<dbReference type="InParanoid" id="A0A5K4ENG2"/>
<dbReference type="PANTHER" id="PTHR22896:SF0">
    <property type="entry name" value="CYCLIN N-TERMINAL DOMAIN-CONTAINING PROTEIN"/>
    <property type="match status" value="1"/>
</dbReference>
<dbReference type="InterPro" id="IPR012388">
    <property type="entry name" value="CABLES1/2"/>
</dbReference>
<dbReference type="ExpressionAtlas" id="A0A5K4ENG2">
    <property type="expression patterns" value="baseline"/>
</dbReference>
<dbReference type="AlphaFoldDB" id="A0A5K4ENG2"/>
<protein>
    <submittedName>
        <fullName evidence="1">Cyclin N-terminal domain-containing protein</fullName>
    </submittedName>
</protein>
<dbReference type="InterPro" id="IPR036915">
    <property type="entry name" value="Cyclin-like_sf"/>
</dbReference>
<dbReference type="GO" id="GO:0051726">
    <property type="term" value="P:regulation of cell cycle"/>
    <property type="evidence" value="ECO:0007669"/>
    <property type="project" value="InterPro"/>
</dbReference>
<proteinExistence type="predicted"/>
<dbReference type="STRING" id="6183.A0A5K4ENG2"/>